<dbReference type="Proteomes" id="UP001209540">
    <property type="component" value="Unassembled WGS sequence"/>
</dbReference>
<accession>A0AAD5JT51</accession>
<evidence type="ECO:0000313" key="1">
    <source>
        <dbReference type="EMBL" id="KAI9253386.1"/>
    </source>
</evidence>
<evidence type="ECO:0000313" key="2">
    <source>
        <dbReference type="Proteomes" id="UP001209540"/>
    </source>
</evidence>
<reference evidence="1" key="1">
    <citation type="journal article" date="2022" name="IScience">
        <title>Evolution of zygomycete secretomes and the origins of terrestrial fungal ecologies.</title>
        <authorList>
            <person name="Chang Y."/>
            <person name="Wang Y."/>
            <person name="Mondo S."/>
            <person name="Ahrendt S."/>
            <person name="Andreopoulos W."/>
            <person name="Barry K."/>
            <person name="Beard J."/>
            <person name="Benny G.L."/>
            <person name="Blankenship S."/>
            <person name="Bonito G."/>
            <person name="Cuomo C."/>
            <person name="Desiro A."/>
            <person name="Gervers K.A."/>
            <person name="Hundley H."/>
            <person name="Kuo A."/>
            <person name="LaButti K."/>
            <person name="Lang B.F."/>
            <person name="Lipzen A."/>
            <person name="O'Donnell K."/>
            <person name="Pangilinan J."/>
            <person name="Reynolds N."/>
            <person name="Sandor L."/>
            <person name="Smith M.E."/>
            <person name="Tsang A."/>
            <person name="Grigoriev I.V."/>
            <person name="Stajich J.E."/>
            <person name="Spatafora J.W."/>
        </authorList>
    </citation>
    <scope>NUCLEOTIDE SEQUENCE</scope>
    <source>
        <strain evidence="1">RSA 2281</strain>
    </source>
</reference>
<protein>
    <submittedName>
        <fullName evidence="1">Uncharacterized protein</fullName>
    </submittedName>
</protein>
<dbReference type="AlphaFoldDB" id="A0AAD5JT51"/>
<dbReference type="EMBL" id="JAIXMP010000026">
    <property type="protein sequence ID" value="KAI9253386.1"/>
    <property type="molecule type" value="Genomic_DNA"/>
</dbReference>
<gene>
    <name evidence="1" type="ORF">BDA99DRAFT_562974</name>
</gene>
<name>A0AAD5JT51_9FUNG</name>
<keyword evidence="2" id="KW-1185">Reference proteome</keyword>
<reference evidence="1" key="2">
    <citation type="submission" date="2023-02" db="EMBL/GenBank/DDBJ databases">
        <authorList>
            <consortium name="DOE Joint Genome Institute"/>
            <person name="Mondo S.J."/>
            <person name="Chang Y."/>
            <person name="Wang Y."/>
            <person name="Ahrendt S."/>
            <person name="Andreopoulos W."/>
            <person name="Barry K."/>
            <person name="Beard J."/>
            <person name="Benny G.L."/>
            <person name="Blankenship S."/>
            <person name="Bonito G."/>
            <person name="Cuomo C."/>
            <person name="Desiro A."/>
            <person name="Gervers K.A."/>
            <person name="Hundley H."/>
            <person name="Kuo A."/>
            <person name="LaButti K."/>
            <person name="Lang B.F."/>
            <person name="Lipzen A."/>
            <person name="O'Donnell K."/>
            <person name="Pangilinan J."/>
            <person name="Reynolds N."/>
            <person name="Sandor L."/>
            <person name="Smith M.W."/>
            <person name="Tsang A."/>
            <person name="Grigoriev I.V."/>
            <person name="Stajich J.E."/>
            <person name="Spatafora J.W."/>
        </authorList>
    </citation>
    <scope>NUCLEOTIDE SEQUENCE</scope>
    <source>
        <strain evidence="1">RSA 2281</strain>
    </source>
</reference>
<organism evidence="1 2">
    <name type="scientific">Phascolomyces articulosus</name>
    <dbReference type="NCBI Taxonomy" id="60185"/>
    <lineage>
        <taxon>Eukaryota</taxon>
        <taxon>Fungi</taxon>
        <taxon>Fungi incertae sedis</taxon>
        <taxon>Mucoromycota</taxon>
        <taxon>Mucoromycotina</taxon>
        <taxon>Mucoromycetes</taxon>
        <taxon>Mucorales</taxon>
        <taxon>Lichtheimiaceae</taxon>
        <taxon>Phascolomyces</taxon>
    </lineage>
</organism>
<proteinExistence type="predicted"/>
<sequence>MTGKKINTKTIGFIGTDGVNSRFAPVGTVDQLQTTVDIVLSRVPIRKLENIPVNHLWRLHPMDLFHIENGIHVPNGPRQPQLLVIMWMSKNTPVYLTPSVGTMPEGLSKEETMY</sequence>
<comment type="caution">
    <text evidence="1">The sequence shown here is derived from an EMBL/GenBank/DDBJ whole genome shotgun (WGS) entry which is preliminary data.</text>
</comment>